<organism evidence="2 3">
    <name type="scientific">Sphingomonas oligophenolica</name>
    <dbReference type="NCBI Taxonomy" id="301154"/>
    <lineage>
        <taxon>Bacteria</taxon>
        <taxon>Pseudomonadati</taxon>
        <taxon>Pseudomonadota</taxon>
        <taxon>Alphaproteobacteria</taxon>
        <taxon>Sphingomonadales</taxon>
        <taxon>Sphingomonadaceae</taxon>
        <taxon>Sphingomonas</taxon>
    </lineage>
</organism>
<dbReference type="InterPro" id="IPR053521">
    <property type="entry name" value="McjB-like"/>
</dbReference>
<protein>
    <submittedName>
        <fullName evidence="2">Lasso peptide biosynthesis B2 protein</fullName>
    </submittedName>
</protein>
<reference evidence="2 3" key="1">
    <citation type="submission" date="2024-05" db="EMBL/GenBank/DDBJ databases">
        <authorList>
            <person name="Liu Q."/>
            <person name="Xin Y.-H."/>
        </authorList>
    </citation>
    <scope>NUCLEOTIDE SEQUENCE [LARGE SCALE GENOMIC DNA]</scope>
    <source>
        <strain evidence="2 3">CGMCC 1.10181</strain>
    </source>
</reference>
<dbReference type="NCBIfam" id="NF033537">
    <property type="entry name" value="lasso_biosyn_B2"/>
    <property type="match status" value="1"/>
</dbReference>
<proteinExistence type="predicted"/>
<accession>A0ABU9Y3F2</accession>
<gene>
    <name evidence="2" type="ORF">ABC974_11900</name>
</gene>
<dbReference type="RefSeq" id="WP_343888987.1">
    <property type="nucleotide sequence ID" value="NZ_BAAAEH010000016.1"/>
</dbReference>
<comment type="caution">
    <text evidence="2">The sequence shown here is derived from an EMBL/GenBank/DDBJ whole genome shotgun (WGS) entry which is preliminary data.</text>
</comment>
<sequence length="220" mass="23880">MTGYSLSPGISACRVGGRLVFLDLPKDRYFALPAATDAALARLLDRSARVAGDESHIKRLIEKGVLRPDSRCEAPELCDAPPAARASMLDEIFPQREFGHAVGAVSRITLERLRLRVRGLAATIGQLQRAPHRDIAADDAALRDIVSAYASAGAYASQRDRCLPSSLALARQLFHRGLGGSLIIGVDLRPFRAHCWVQSGECVLNDRVDSVRVFTPILVV</sequence>
<dbReference type="InterPro" id="IPR032708">
    <property type="entry name" value="McjB_C"/>
</dbReference>
<evidence type="ECO:0000313" key="2">
    <source>
        <dbReference type="EMBL" id="MEN2790333.1"/>
    </source>
</evidence>
<evidence type="ECO:0000313" key="3">
    <source>
        <dbReference type="Proteomes" id="UP001419910"/>
    </source>
</evidence>
<dbReference type="Proteomes" id="UP001419910">
    <property type="component" value="Unassembled WGS sequence"/>
</dbReference>
<evidence type="ECO:0000259" key="1">
    <source>
        <dbReference type="Pfam" id="PF13471"/>
    </source>
</evidence>
<dbReference type="Pfam" id="PF13471">
    <property type="entry name" value="Transglut_core3"/>
    <property type="match status" value="1"/>
</dbReference>
<keyword evidence="3" id="KW-1185">Reference proteome</keyword>
<dbReference type="EMBL" id="JBDIME010000008">
    <property type="protein sequence ID" value="MEN2790333.1"/>
    <property type="molecule type" value="Genomic_DNA"/>
</dbReference>
<feature type="domain" description="Microcin J25-processing protein McjB C-terminal" evidence="1">
    <location>
        <begin position="112"/>
        <end position="218"/>
    </location>
</feature>
<name>A0ABU9Y3F2_9SPHN</name>